<evidence type="ECO:0000313" key="1">
    <source>
        <dbReference type="EMBL" id="GAN95448.1"/>
    </source>
</evidence>
<evidence type="ECO:0000313" key="2">
    <source>
        <dbReference type="Proteomes" id="UP000032675"/>
    </source>
</evidence>
<gene>
    <name evidence="1" type="ORF">Geu3261_0025_004</name>
</gene>
<reference evidence="1 2" key="1">
    <citation type="submission" date="2012-11" db="EMBL/GenBank/DDBJ databases">
        <title>Whole genome sequence of Gluconacetobacter europaeus NBRC3261.</title>
        <authorList>
            <person name="Azuma Y."/>
            <person name="Higashiura N."/>
            <person name="Hirakawa H."/>
            <person name="Matsushita K."/>
        </authorList>
    </citation>
    <scope>NUCLEOTIDE SEQUENCE [LARGE SCALE GENOMIC DNA]</scope>
    <source>
        <strain evidence="1 2">NBRC 3261</strain>
    </source>
</reference>
<organism evidence="1 2">
    <name type="scientific">Komagataeibacter europaeus NBRC 3261</name>
    <dbReference type="NCBI Taxonomy" id="1234669"/>
    <lineage>
        <taxon>Bacteria</taxon>
        <taxon>Pseudomonadati</taxon>
        <taxon>Pseudomonadota</taxon>
        <taxon>Alphaproteobacteria</taxon>
        <taxon>Acetobacterales</taxon>
        <taxon>Acetobacteraceae</taxon>
        <taxon>Komagataeibacter</taxon>
    </lineage>
</organism>
<dbReference type="EMBL" id="BANI01000025">
    <property type="protein sequence ID" value="GAN95448.1"/>
    <property type="molecule type" value="Genomic_DNA"/>
</dbReference>
<proteinExistence type="predicted"/>
<dbReference type="AlphaFoldDB" id="A0A0D6PWN7"/>
<accession>A0A0D6PWN7</accession>
<comment type="caution">
    <text evidence="1">The sequence shown here is derived from an EMBL/GenBank/DDBJ whole genome shotgun (WGS) entry which is preliminary data.</text>
</comment>
<dbReference type="RefSeq" id="WP_148425011.1">
    <property type="nucleotide sequence ID" value="NZ_BANI01000025.1"/>
</dbReference>
<sequence>MSWFKLKFCRFGVGRDKGPPPSFRMGWIQLLWWPRDCLDLIHALEASLRRSRNANQCAKDALEEDGR</sequence>
<dbReference type="Proteomes" id="UP000032675">
    <property type="component" value="Unassembled WGS sequence"/>
</dbReference>
<protein>
    <submittedName>
        <fullName evidence="1">Uncharacterized protein</fullName>
    </submittedName>
</protein>
<name>A0A0D6PWN7_KOMEU</name>